<dbReference type="PANTHER" id="PTHR40031">
    <property type="entry name" value="HYPOTHETICAL MEMBRANE SPANNING PROTEIN"/>
    <property type="match status" value="1"/>
</dbReference>
<evidence type="ECO:0000313" key="2">
    <source>
        <dbReference type="EMBL" id="BAO55629.1"/>
    </source>
</evidence>
<dbReference type="InterPro" id="IPR007404">
    <property type="entry name" value="YdjM-like"/>
</dbReference>
<dbReference type="STRING" id="1454201.NMS_1620"/>
<dbReference type="KEGG" id="nmf:NMS_1620"/>
<keyword evidence="1" id="KW-0472">Membrane</keyword>
<protein>
    <submittedName>
        <fullName evidence="2">Membrane-bound metal-dependent hydrolase</fullName>
    </submittedName>
</protein>
<dbReference type="Proteomes" id="UP000031760">
    <property type="component" value="Chromosome"/>
</dbReference>
<dbReference type="HOGENOM" id="CLU_067817_0_0_10"/>
<reference evidence="2 3" key="1">
    <citation type="journal article" date="2014" name="Proc. Natl. Acad. Sci. U.S.A.">
        <title>Functional characterization of flavobacteria rhodopsins reveals a unique class of light-driven chloride pump in bacteria.</title>
        <authorList>
            <person name="Yoshizawa S."/>
            <person name="Kumagai Y."/>
            <person name="Kim H."/>
            <person name="Ogura Y."/>
            <person name="Hayashi T."/>
            <person name="Iwasaki W."/>
            <person name="DeLong E.F."/>
            <person name="Kogure K."/>
        </authorList>
    </citation>
    <scope>NUCLEOTIDE SEQUENCE [LARGE SCALE GENOMIC DNA]</scope>
    <source>
        <strain evidence="2 3">S1-08</strain>
    </source>
</reference>
<name>W8VQE7_9FLAO</name>
<sequence>MDSLTQIVLGAAVGEAVLGRRVGNKALLYGAIAGTIPDLDVLVQNFADTITATEAHRGFSHSIIFCVLAAPLLGGLVNKIESKQKLGWKPWAWLFFWCLFTHPLLDCFTTWGTQLFWPFDWRIAFNSIFVIDPLYTIPFMVCVIWAIFLKRSSTLRKKLNWTGIAISSTYLICTVGLKMIATARFEQALENQKIDYNHISTRPGAFSTILWNANVETENAYLLGDYSFFDSQPISFDLYPKNRSAEPEFESPQAREDIERMKDIAQGWYLMENKNGKWYFYDLRFGLRPINQNEKEFVFAYIVKEGDDGLIVNETDKNLEDASLIFKELWERIQGN</sequence>
<feature type="transmembrane region" description="Helical" evidence="1">
    <location>
        <begin position="59"/>
        <end position="78"/>
    </location>
</feature>
<dbReference type="PANTHER" id="PTHR40031:SF1">
    <property type="entry name" value="MEMBRANE-BOUND METAL-DEPENDENT HYDROLASE"/>
    <property type="match status" value="1"/>
</dbReference>
<evidence type="ECO:0000256" key="1">
    <source>
        <dbReference type="SAM" id="Phobius"/>
    </source>
</evidence>
<gene>
    <name evidence="2" type="ORF">NMS_1620</name>
</gene>
<dbReference type="GO" id="GO:0016787">
    <property type="term" value="F:hydrolase activity"/>
    <property type="evidence" value="ECO:0007669"/>
    <property type="project" value="UniProtKB-KW"/>
</dbReference>
<keyword evidence="3" id="KW-1185">Reference proteome</keyword>
<keyword evidence="1" id="KW-0812">Transmembrane</keyword>
<organism evidence="2 3">
    <name type="scientific">Nonlabens marinus S1-08</name>
    <dbReference type="NCBI Taxonomy" id="1454201"/>
    <lineage>
        <taxon>Bacteria</taxon>
        <taxon>Pseudomonadati</taxon>
        <taxon>Bacteroidota</taxon>
        <taxon>Flavobacteriia</taxon>
        <taxon>Flavobacteriales</taxon>
        <taxon>Flavobacteriaceae</taxon>
        <taxon>Nonlabens</taxon>
    </lineage>
</organism>
<feature type="transmembrane region" description="Helical" evidence="1">
    <location>
        <begin position="123"/>
        <end position="149"/>
    </location>
</feature>
<accession>W8VQE7</accession>
<dbReference type="RefSeq" id="WP_041496205.1">
    <property type="nucleotide sequence ID" value="NZ_AP014548.1"/>
</dbReference>
<feature type="transmembrane region" description="Helical" evidence="1">
    <location>
        <begin position="161"/>
        <end position="181"/>
    </location>
</feature>
<dbReference type="OrthoDB" id="9781927at2"/>
<dbReference type="AlphaFoldDB" id="W8VQE7"/>
<dbReference type="InterPro" id="IPR053170">
    <property type="entry name" value="Transcription_regulator"/>
</dbReference>
<keyword evidence="1" id="KW-1133">Transmembrane helix</keyword>
<evidence type="ECO:0000313" key="3">
    <source>
        <dbReference type="Proteomes" id="UP000031760"/>
    </source>
</evidence>
<feature type="transmembrane region" description="Helical" evidence="1">
    <location>
        <begin position="90"/>
        <end position="111"/>
    </location>
</feature>
<proteinExistence type="predicted"/>
<keyword evidence="2" id="KW-0378">Hydrolase</keyword>
<dbReference type="EMBL" id="AP014548">
    <property type="protein sequence ID" value="BAO55629.1"/>
    <property type="molecule type" value="Genomic_DNA"/>
</dbReference>
<dbReference type="Pfam" id="PF04307">
    <property type="entry name" value="YdjM"/>
    <property type="match status" value="1"/>
</dbReference>